<accession>A0A8S3YPI3</accession>
<feature type="non-terminal residue" evidence="7">
    <location>
        <position position="141"/>
    </location>
</feature>
<dbReference type="SUPFAM" id="SSF81321">
    <property type="entry name" value="Family A G protein-coupled receptor-like"/>
    <property type="match status" value="1"/>
</dbReference>
<comment type="subcellular location">
    <subcellularLocation>
        <location evidence="1">Membrane</location>
    </subcellularLocation>
</comment>
<organism evidence="7 8">
    <name type="scientific">Candidula unifasciata</name>
    <dbReference type="NCBI Taxonomy" id="100452"/>
    <lineage>
        <taxon>Eukaryota</taxon>
        <taxon>Metazoa</taxon>
        <taxon>Spiralia</taxon>
        <taxon>Lophotrochozoa</taxon>
        <taxon>Mollusca</taxon>
        <taxon>Gastropoda</taxon>
        <taxon>Heterobranchia</taxon>
        <taxon>Euthyneura</taxon>
        <taxon>Panpulmonata</taxon>
        <taxon>Eupulmonata</taxon>
        <taxon>Stylommatophora</taxon>
        <taxon>Helicina</taxon>
        <taxon>Helicoidea</taxon>
        <taxon>Geomitridae</taxon>
        <taxon>Candidula</taxon>
    </lineage>
</organism>
<feature type="domain" description="G-protein coupled receptors family 1 profile" evidence="6">
    <location>
        <begin position="46"/>
        <end position="141"/>
    </location>
</feature>
<feature type="transmembrane region" description="Helical" evidence="5">
    <location>
        <begin position="105"/>
        <end position="128"/>
    </location>
</feature>
<sequence length="141" mass="15854">MAKVNQTAVDNTVPEDEIISDDLRVVLLTINFCYICQFIDVIGTATNIVNIICFIKQGFRDTVNISLFALSVADLICLLALLLNNILLNPLIYDLPFFPFDPFEIVYITAFWPHVVFARISACITAFISTERCLCVAFPLK</sequence>
<dbReference type="EMBL" id="CAJHNH020000642">
    <property type="protein sequence ID" value="CAG5118999.1"/>
    <property type="molecule type" value="Genomic_DNA"/>
</dbReference>
<evidence type="ECO:0000256" key="5">
    <source>
        <dbReference type="SAM" id="Phobius"/>
    </source>
</evidence>
<name>A0A8S3YPI3_9EUPU</name>
<dbReference type="Gene3D" id="1.20.1070.10">
    <property type="entry name" value="Rhodopsin 7-helix transmembrane proteins"/>
    <property type="match status" value="1"/>
</dbReference>
<proteinExistence type="predicted"/>
<dbReference type="PROSITE" id="PS50262">
    <property type="entry name" value="G_PROTEIN_RECEP_F1_2"/>
    <property type="match status" value="1"/>
</dbReference>
<evidence type="ECO:0000313" key="7">
    <source>
        <dbReference type="EMBL" id="CAG5118999.1"/>
    </source>
</evidence>
<evidence type="ECO:0000313" key="8">
    <source>
        <dbReference type="Proteomes" id="UP000678393"/>
    </source>
</evidence>
<evidence type="ECO:0000256" key="1">
    <source>
        <dbReference type="ARBA" id="ARBA00004370"/>
    </source>
</evidence>
<dbReference type="Proteomes" id="UP000678393">
    <property type="component" value="Unassembled WGS sequence"/>
</dbReference>
<reference evidence="7" key="1">
    <citation type="submission" date="2021-04" db="EMBL/GenBank/DDBJ databases">
        <authorList>
            <consortium name="Molecular Ecology Group"/>
        </authorList>
    </citation>
    <scope>NUCLEOTIDE SEQUENCE</scope>
</reference>
<protein>
    <recommendedName>
        <fullName evidence="6">G-protein coupled receptors family 1 profile domain-containing protein</fullName>
    </recommendedName>
</protein>
<dbReference type="InterPro" id="IPR017452">
    <property type="entry name" value="GPCR_Rhodpsn_7TM"/>
</dbReference>
<evidence type="ECO:0000256" key="4">
    <source>
        <dbReference type="ARBA" id="ARBA00023136"/>
    </source>
</evidence>
<dbReference type="GO" id="GO:0016020">
    <property type="term" value="C:membrane"/>
    <property type="evidence" value="ECO:0007669"/>
    <property type="project" value="UniProtKB-SubCell"/>
</dbReference>
<evidence type="ECO:0000256" key="3">
    <source>
        <dbReference type="ARBA" id="ARBA00022989"/>
    </source>
</evidence>
<comment type="caution">
    <text evidence="7">The sequence shown here is derived from an EMBL/GenBank/DDBJ whole genome shotgun (WGS) entry which is preliminary data.</text>
</comment>
<dbReference type="AlphaFoldDB" id="A0A8S3YPI3"/>
<evidence type="ECO:0000259" key="6">
    <source>
        <dbReference type="PROSITE" id="PS50262"/>
    </source>
</evidence>
<keyword evidence="3 5" id="KW-1133">Transmembrane helix</keyword>
<gene>
    <name evidence="7" type="ORF">CUNI_LOCUS4557</name>
</gene>
<evidence type="ECO:0000256" key="2">
    <source>
        <dbReference type="ARBA" id="ARBA00022692"/>
    </source>
</evidence>
<keyword evidence="2 5" id="KW-0812">Transmembrane</keyword>
<feature type="transmembrane region" description="Helical" evidence="5">
    <location>
        <begin position="67"/>
        <end position="93"/>
    </location>
</feature>
<keyword evidence="8" id="KW-1185">Reference proteome</keyword>
<keyword evidence="4 5" id="KW-0472">Membrane</keyword>